<organism evidence="1 2">
    <name type="scientific">Pseudomonas phage PspYZU05</name>
    <dbReference type="NCBI Taxonomy" id="1983556"/>
    <lineage>
        <taxon>Viruses</taxon>
        <taxon>Duplodnaviria</taxon>
        <taxon>Heunggongvirae</taxon>
        <taxon>Uroviricota</taxon>
        <taxon>Caudoviricetes</taxon>
        <taxon>Pantevenvirales</taxon>
        <taxon>Straboviridae</taxon>
        <taxon>Jiangsuvirus</taxon>
        <taxon>Jiangsuvirus pspyzu05</taxon>
    </lineage>
</organism>
<sequence>MPHEAEQTQNAKLLQVAEIRDLYTGILNESTKNSGQLSDLVKVMDLGETKELVIKTMTQISSLSRKEENTATRFLRKFGFGKMIDKSREAVEETLTEGKSVREVSSNLLTAITTKRDRVVSLIDNLYDLRDSMADSYVQMKSVVEGIDEFWQQYSERDHTQLLILKSEIMETMSYHEDNIISANGTIKAAESSMVQISQMVPKLRTQINDSMAIRGILNELEEITEICTTVGDVASELRAENRETMETALISVIERSVISDTQLAVIDKNARRTQEIQNKISAKMVQVEEKRKIAISKLQASSTEAQRHLLDFQKEEK</sequence>
<protein>
    <submittedName>
        <fullName evidence="1">Uncharacterized protein</fullName>
    </submittedName>
</protein>
<proteinExistence type="predicted"/>
<dbReference type="Proteomes" id="UP000247773">
    <property type="component" value="Genome"/>
</dbReference>
<evidence type="ECO:0000313" key="2">
    <source>
        <dbReference type="Proteomes" id="UP000247773"/>
    </source>
</evidence>
<gene>
    <name evidence="1" type="ORF">PspYZU05_45</name>
</gene>
<keyword evidence="2" id="KW-1185">Reference proteome</keyword>
<evidence type="ECO:0000313" key="1">
    <source>
        <dbReference type="EMBL" id="ASD51997.1"/>
    </source>
</evidence>
<reference evidence="1 2" key="1">
    <citation type="submission" date="2017-04" db="EMBL/GenBank/DDBJ databases">
        <title>Isolation of lytic bacteriophages infecting Pseudomonas strains for biocontrol of fish and shrimp spoilage during chilled storage.</title>
        <authorList>
            <person name="Yang Z."/>
            <person name="Tao X."/>
            <person name="Gao L."/>
            <person name="Rao S."/>
        </authorList>
    </citation>
    <scope>NUCLEOTIDE SEQUENCE [LARGE SCALE GENOMIC DNA]</scope>
</reference>
<dbReference type="EMBL" id="KY971610">
    <property type="protein sequence ID" value="ASD51997.1"/>
    <property type="molecule type" value="Genomic_DNA"/>
</dbReference>
<name>A0A2U7NMY9_9CAUD</name>
<accession>A0A2U7NMY9</accession>